<proteinExistence type="predicted"/>
<feature type="region of interest" description="Disordered" evidence="1">
    <location>
        <begin position="50"/>
        <end position="108"/>
    </location>
</feature>
<evidence type="ECO:0000256" key="1">
    <source>
        <dbReference type="SAM" id="MobiDB-lite"/>
    </source>
</evidence>
<feature type="compositionally biased region" description="Gly residues" evidence="1">
    <location>
        <begin position="78"/>
        <end position="92"/>
    </location>
</feature>
<gene>
    <name evidence="2" type="ORF">EUGRSUZ_C01535</name>
</gene>
<reference evidence="2" key="1">
    <citation type="submission" date="2013-07" db="EMBL/GenBank/DDBJ databases">
        <title>The genome of Eucalyptus grandis.</title>
        <authorList>
            <person name="Schmutz J."/>
            <person name="Hayes R."/>
            <person name="Myburg A."/>
            <person name="Tuskan G."/>
            <person name="Grattapaglia D."/>
            <person name="Rokhsar D.S."/>
        </authorList>
    </citation>
    <scope>NUCLEOTIDE SEQUENCE</scope>
    <source>
        <tissue evidence="2">Leaf extractions</tissue>
    </source>
</reference>
<dbReference type="AlphaFoldDB" id="A0A059CNZ3"/>
<dbReference type="Gramene" id="KCW80188">
    <property type="protein sequence ID" value="KCW80188"/>
    <property type="gene ID" value="EUGRSUZ_C01535"/>
</dbReference>
<dbReference type="OMA" id="NLEYEFF"/>
<name>A0A059CNZ3_EUCGR</name>
<dbReference type="InParanoid" id="A0A059CNZ3"/>
<sequence>MLKNKLKIPDKTRKPFPDRLGSLVIGFDYRDGENAGSDAALEFGEELETIQPNGFGSDREFEEPDDGVEEGRVQDEGPTGGGGGGGGCGGGEPEFRARQRPAREGSAPVSVLEVIAADEKRSDVQYEISQEEINLEKLQRIASKGLPDEGGLRATTWKVRT</sequence>
<protein>
    <submittedName>
        <fullName evidence="2">Uncharacterized protein</fullName>
    </submittedName>
</protein>
<evidence type="ECO:0000313" key="2">
    <source>
        <dbReference type="EMBL" id="KCW80188.1"/>
    </source>
</evidence>
<dbReference type="EMBL" id="KK198755">
    <property type="protein sequence ID" value="KCW80188.1"/>
    <property type="molecule type" value="Genomic_DNA"/>
</dbReference>
<organism evidence="2">
    <name type="scientific">Eucalyptus grandis</name>
    <name type="common">Flooded gum</name>
    <dbReference type="NCBI Taxonomy" id="71139"/>
    <lineage>
        <taxon>Eukaryota</taxon>
        <taxon>Viridiplantae</taxon>
        <taxon>Streptophyta</taxon>
        <taxon>Embryophyta</taxon>
        <taxon>Tracheophyta</taxon>
        <taxon>Spermatophyta</taxon>
        <taxon>Magnoliopsida</taxon>
        <taxon>eudicotyledons</taxon>
        <taxon>Gunneridae</taxon>
        <taxon>Pentapetalae</taxon>
        <taxon>rosids</taxon>
        <taxon>malvids</taxon>
        <taxon>Myrtales</taxon>
        <taxon>Myrtaceae</taxon>
        <taxon>Myrtoideae</taxon>
        <taxon>Eucalypteae</taxon>
        <taxon>Eucalyptus</taxon>
    </lineage>
</organism>
<feature type="compositionally biased region" description="Basic and acidic residues" evidence="1">
    <location>
        <begin position="93"/>
        <end position="103"/>
    </location>
</feature>
<accession>A0A059CNZ3</accession>